<reference evidence="2" key="2">
    <citation type="submission" date="2010-04" db="EMBL/GenBank/DDBJ databases">
        <authorList>
            <person name="Buell R."/>
            <person name="Hamilton J."/>
            <person name="Hostetler J."/>
        </authorList>
    </citation>
    <scope>NUCLEOTIDE SEQUENCE [LARGE SCALE GENOMIC DNA]</scope>
    <source>
        <strain evidence="2">DAOM:BR144</strain>
    </source>
</reference>
<sequence>MENIKALYHISANSEFCSSTPALVTTVTNDPSAASTPNFEAASPRLIRQKTIVAGQRRATVMHTNEISHHALERLGVDPDMLKKEKGMKKLGISDVDIARSEELRRYTGIATKFTSTKYQKSKAELVFGFTGEQMQRDKAIKRLGTSEQEVFDDYCRRVSRLGMHEQPMTSF</sequence>
<dbReference type="VEuPathDB" id="FungiDB:PYU1_G001871"/>
<dbReference type="AlphaFoldDB" id="K3WA82"/>
<dbReference type="EnsemblProtists" id="PYU1_T001873">
    <property type="protein sequence ID" value="PYU1_T001873"/>
    <property type="gene ID" value="PYU1_G001871"/>
</dbReference>
<reference evidence="2" key="1">
    <citation type="journal article" date="2010" name="Genome Biol.">
        <title>Genome sequence of the necrotrophic plant pathogen Pythium ultimum reveals original pathogenicity mechanisms and effector repertoire.</title>
        <authorList>
            <person name="Levesque C.A."/>
            <person name="Brouwer H."/>
            <person name="Cano L."/>
            <person name="Hamilton J.P."/>
            <person name="Holt C."/>
            <person name="Huitema E."/>
            <person name="Raffaele S."/>
            <person name="Robideau G.P."/>
            <person name="Thines M."/>
            <person name="Win J."/>
            <person name="Zerillo M.M."/>
            <person name="Beakes G.W."/>
            <person name="Boore J.L."/>
            <person name="Busam D."/>
            <person name="Dumas B."/>
            <person name="Ferriera S."/>
            <person name="Fuerstenberg S.I."/>
            <person name="Gachon C.M."/>
            <person name="Gaulin E."/>
            <person name="Govers F."/>
            <person name="Grenville-Briggs L."/>
            <person name="Horner N."/>
            <person name="Hostetler J."/>
            <person name="Jiang R.H."/>
            <person name="Johnson J."/>
            <person name="Krajaejun T."/>
            <person name="Lin H."/>
            <person name="Meijer H.J."/>
            <person name="Moore B."/>
            <person name="Morris P."/>
            <person name="Phuntmart V."/>
            <person name="Puiu D."/>
            <person name="Shetty J."/>
            <person name="Stajich J.E."/>
            <person name="Tripathy S."/>
            <person name="Wawra S."/>
            <person name="van West P."/>
            <person name="Whitty B.R."/>
            <person name="Coutinho P.M."/>
            <person name="Henrissat B."/>
            <person name="Martin F."/>
            <person name="Thomas P.D."/>
            <person name="Tyler B.M."/>
            <person name="De Vries R.P."/>
            <person name="Kamoun S."/>
            <person name="Yandell M."/>
            <person name="Tisserat N."/>
            <person name="Buell C.R."/>
        </authorList>
    </citation>
    <scope>NUCLEOTIDE SEQUENCE</scope>
    <source>
        <strain evidence="2">DAOM:BR144</strain>
    </source>
</reference>
<name>K3WA82_GLOUD</name>
<accession>K3WA82</accession>
<dbReference type="HOGENOM" id="CLU_122161_0_0_1"/>
<dbReference type="Proteomes" id="UP000019132">
    <property type="component" value="Unassembled WGS sequence"/>
</dbReference>
<protein>
    <submittedName>
        <fullName evidence="1">Uncharacterized protein</fullName>
    </submittedName>
</protein>
<organism evidence="1 2">
    <name type="scientific">Globisporangium ultimum (strain ATCC 200006 / CBS 805.95 / DAOM BR144)</name>
    <name type="common">Pythium ultimum</name>
    <dbReference type="NCBI Taxonomy" id="431595"/>
    <lineage>
        <taxon>Eukaryota</taxon>
        <taxon>Sar</taxon>
        <taxon>Stramenopiles</taxon>
        <taxon>Oomycota</taxon>
        <taxon>Peronosporomycetes</taxon>
        <taxon>Pythiales</taxon>
        <taxon>Pythiaceae</taxon>
        <taxon>Globisporangium</taxon>
    </lineage>
</organism>
<dbReference type="EMBL" id="GL376634">
    <property type="status" value="NOT_ANNOTATED_CDS"/>
    <property type="molecule type" value="Genomic_DNA"/>
</dbReference>
<dbReference type="OMA" id="ICDHDLE"/>
<dbReference type="InParanoid" id="K3WA82"/>
<dbReference type="eggNOG" id="ENOG502SB7D">
    <property type="taxonomic scope" value="Eukaryota"/>
</dbReference>
<keyword evidence="2" id="KW-1185">Reference proteome</keyword>
<evidence type="ECO:0000313" key="1">
    <source>
        <dbReference type="EnsemblProtists" id="PYU1_T001873"/>
    </source>
</evidence>
<reference evidence="1" key="3">
    <citation type="submission" date="2015-02" db="UniProtKB">
        <authorList>
            <consortium name="EnsemblProtists"/>
        </authorList>
    </citation>
    <scope>IDENTIFICATION</scope>
    <source>
        <strain evidence="1">DAOM BR144</strain>
    </source>
</reference>
<evidence type="ECO:0000313" key="2">
    <source>
        <dbReference type="Proteomes" id="UP000019132"/>
    </source>
</evidence>
<proteinExistence type="predicted"/>